<feature type="transmembrane region" description="Helical" evidence="2">
    <location>
        <begin position="7"/>
        <end position="29"/>
    </location>
</feature>
<dbReference type="InterPro" id="IPR003399">
    <property type="entry name" value="Mce/MlaD"/>
</dbReference>
<protein>
    <submittedName>
        <fullName evidence="4">Phospholipid/cholesterol/gamma-HCH transport system substrate-binding protein</fullName>
    </submittedName>
</protein>
<evidence type="ECO:0000313" key="5">
    <source>
        <dbReference type="Proteomes" id="UP000219331"/>
    </source>
</evidence>
<keyword evidence="2" id="KW-0472">Membrane</keyword>
<dbReference type="OrthoDB" id="9808689at2"/>
<dbReference type="PANTHER" id="PTHR36698">
    <property type="entry name" value="BLL5892 PROTEIN"/>
    <property type="match status" value="1"/>
</dbReference>
<keyword evidence="2" id="KW-1133">Transmembrane helix</keyword>
<organism evidence="4 5">
    <name type="scientific">Stappia indica</name>
    <dbReference type="NCBI Taxonomy" id="538381"/>
    <lineage>
        <taxon>Bacteria</taxon>
        <taxon>Pseudomonadati</taxon>
        <taxon>Pseudomonadota</taxon>
        <taxon>Alphaproteobacteria</taxon>
        <taxon>Hyphomicrobiales</taxon>
        <taxon>Stappiaceae</taxon>
        <taxon>Stappia</taxon>
    </lineage>
</organism>
<dbReference type="RefSeq" id="WP_097173576.1">
    <property type="nucleotide sequence ID" value="NZ_OBML01000001.1"/>
</dbReference>
<dbReference type="Proteomes" id="UP000219331">
    <property type="component" value="Unassembled WGS sequence"/>
</dbReference>
<keyword evidence="5" id="KW-1185">Reference proteome</keyword>
<dbReference type="AlphaFoldDB" id="A0A285R9X3"/>
<name>A0A285R9X3_9HYPH</name>
<dbReference type="EMBL" id="OBML01000001">
    <property type="protein sequence ID" value="SOB89212.1"/>
    <property type="molecule type" value="Genomic_DNA"/>
</dbReference>
<evidence type="ECO:0000256" key="2">
    <source>
        <dbReference type="SAM" id="Phobius"/>
    </source>
</evidence>
<evidence type="ECO:0000256" key="1">
    <source>
        <dbReference type="SAM" id="MobiDB-lite"/>
    </source>
</evidence>
<feature type="region of interest" description="Disordered" evidence="1">
    <location>
        <begin position="530"/>
        <end position="549"/>
    </location>
</feature>
<evidence type="ECO:0000313" key="4">
    <source>
        <dbReference type="EMBL" id="SOB89212.1"/>
    </source>
</evidence>
<feature type="domain" description="Mce/MlaD" evidence="3">
    <location>
        <begin position="40"/>
        <end position="116"/>
    </location>
</feature>
<reference evidence="4 5" key="1">
    <citation type="submission" date="2017-08" db="EMBL/GenBank/DDBJ databases">
        <authorList>
            <person name="de Groot N.N."/>
        </authorList>
    </citation>
    <scope>NUCLEOTIDE SEQUENCE [LARGE SCALE GENOMIC DNA]</scope>
    <source>
        <strain evidence="4 5">USBA 352</strain>
    </source>
</reference>
<evidence type="ECO:0000259" key="3">
    <source>
        <dbReference type="Pfam" id="PF02470"/>
    </source>
</evidence>
<proteinExistence type="predicted"/>
<sequence length="549" mass="57778">METRANYIAIGAFVFATLIIGFVFIYWLGSRAEGPRALPVKVVFNGAVTGLSVGGAVNFNGIKVGDVGELGFDPKDPRVVIATIRVSPTTPLRKDVKATLGFQTLSGIAYVDLSGGTTSAPLLLDPNAEEPPVIYAEKSAFEDIVEGARDILSRADTTLASIERVVNDNREEVNKIIVNARVFSDALANNADGVDTFMASVASTGEALQSLSGRLEGLVDSATAVVNAVPPGRVTEIVNNAAEVTSKAAEAADGLTGLVANAESAAQELQQFASGLTTSLAKVDAVIETVRPEAITRIVDGASAFASVLQERSADIDRLVVSSTRTMENLEQASTSLAEGREDIRQVLADARTIGTQLVATVDRIDQVVAAVDPEQVKSLVASVERFSGEIAGKTKIVTDAIEKAGQAVDNVNEFSQSLKGRGPQIDQIVRDAQELASKLNATGTRVQSVVDKVDAMVEGDGEGLIAEATQAAASIRKVADVLAERVGPITSGLERFTARGSTDFSNAMAQLSRTLLEIQRTVSDLNRDPQRVIFGGPDKPTFGGAQRR</sequence>
<dbReference type="PANTHER" id="PTHR36698:SF2">
    <property type="entry name" value="MCE_MLAD DOMAIN-CONTAINING PROTEIN"/>
    <property type="match status" value="1"/>
</dbReference>
<dbReference type="Pfam" id="PF02470">
    <property type="entry name" value="MlaD"/>
    <property type="match status" value="1"/>
</dbReference>
<keyword evidence="2" id="KW-0812">Transmembrane</keyword>
<dbReference type="STRING" id="538381.GCA_001696535_01202"/>
<dbReference type="Gene3D" id="1.10.287.950">
    <property type="entry name" value="Methyl-accepting chemotaxis protein"/>
    <property type="match status" value="1"/>
</dbReference>
<accession>A0A285R9X3</accession>
<gene>
    <name evidence="4" type="ORF">SAMN05421512_101120</name>
</gene>
<dbReference type="SUPFAM" id="SSF58104">
    <property type="entry name" value="Methyl-accepting chemotaxis protein (MCP) signaling domain"/>
    <property type="match status" value="1"/>
</dbReference>